<dbReference type="PANTHER" id="PTHR30591">
    <property type="entry name" value="RECBCD ENZYME SUBUNIT RECC"/>
    <property type="match status" value="1"/>
</dbReference>
<reference evidence="13 14" key="1">
    <citation type="journal article" date="2019" name="Nat. Med.">
        <title>A library of human gut bacterial isolates paired with longitudinal multiomics data enables mechanistic microbiome research.</title>
        <authorList>
            <person name="Poyet M."/>
            <person name="Groussin M."/>
            <person name="Gibbons S.M."/>
            <person name="Avila-Pacheco J."/>
            <person name="Jiang X."/>
            <person name="Kearney S.M."/>
            <person name="Perrotta A.R."/>
            <person name="Berdy B."/>
            <person name="Zhao S."/>
            <person name="Lieberman T.D."/>
            <person name="Swanson P.K."/>
            <person name="Smith M."/>
            <person name="Roesemann S."/>
            <person name="Alexander J.E."/>
            <person name="Rich S.A."/>
            <person name="Livny J."/>
            <person name="Vlamakis H."/>
            <person name="Clish C."/>
            <person name="Bullock K."/>
            <person name="Deik A."/>
            <person name="Scott J."/>
            <person name="Pierce K.A."/>
            <person name="Xavier R.J."/>
            <person name="Alm E.J."/>
        </authorList>
    </citation>
    <scope>NUCLEOTIDE SEQUENCE [LARGE SCALE GENOMIC DNA]</scope>
    <source>
        <strain evidence="11 13">BIOML-A4</strain>
        <strain evidence="12 14">BIOML-A5</strain>
    </source>
</reference>
<evidence type="ECO:0000313" key="11">
    <source>
        <dbReference type="EMBL" id="MSA90564.1"/>
    </source>
</evidence>
<dbReference type="GO" id="GO:0006281">
    <property type="term" value="P:DNA repair"/>
    <property type="evidence" value="ECO:0007669"/>
    <property type="project" value="UniProtKB-KW"/>
</dbReference>
<proteinExistence type="predicted"/>
<dbReference type="SUPFAM" id="SSF52540">
    <property type="entry name" value="P-loop containing nucleoside triphosphate hydrolases"/>
    <property type="match status" value="1"/>
</dbReference>
<dbReference type="PANTHER" id="PTHR30591:SF1">
    <property type="entry name" value="RECBCD ENZYME SUBUNIT RECC"/>
    <property type="match status" value="1"/>
</dbReference>
<evidence type="ECO:0000313" key="13">
    <source>
        <dbReference type="Proteomes" id="UP000433575"/>
    </source>
</evidence>
<keyword evidence="7" id="KW-0067">ATP-binding</keyword>
<evidence type="ECO:0000256" key="4">
    <source>
        <dbReference type="ARBA" id="ARBA00022801"/>
    </source>
</evidence>
<sequence length="890" mass="101562">MIMKIPNLLAPRYLHSLLIKAKIEEQNGRFLTHYAAGTLSGLIRGQALDNENETRDSLIAALRIQDAADDCRVYHGMVRYPDFHRQLITFHRLMQDYGLKLTELPVKTEGQRELKALLTRISDLPFSHQQEIRFLDQVKSSDLSGIECIPGWVEDLHQQRLLEALQQRGLRICPLKKGQPGTAFYKALNSRQEAEGVAQFLLREQWKPEDVMIILCDSQRDGSLVRSVLNRYQLPAAQVSYSKPSKILRCFSALVTLTRAPSVEAVLTTLQLKAYPTPISEAYVQYLTQFVFDINDLRAPVFTHVQQALETNTLLNTIEKENLLRMEAQAQNIHEQLLPWLLPLLEEAPLSEKLNRCYELLRQQPCLNDELERRALLNLKATLEDCWDLLGQPEAVDMLMALLDQKQLEVSEEVDGRIALTDLKHPLPCRPLAILFGADQNSFPGNIACTGIFDEDYLKNTSMPSQAERYDHYTRQLEWIYTSASRCLIFSYAAGNYEGKSWDVAFEIEQRAARPAVLWPLIQNEVYTDPHHQLSPETARRLFAPDNVLRGSISSFETYFQCPYAYFLKSGLRLSKGSLTSVDAAITGTIQHALLEQSIQTWGKDYARISEDEAAAILDPYFRQLNDLFPDQQAEIDQIQRRMQLNLKQLLESLAGMEENTSFKPAHQEFRFEEDLIESNGILVRLKGIIDRIDICFNDLRILDYKSSAKTLSETKVKAGLQLQLLTYLIIAVRKLNLNPVGAYYCSLKNETIPVSEASLNGRRMEIEEIDRDEWMSELQSSHQLKGWTMKECEGLDYDGTHVQGLTCKDGQVKVRSLKDFDNVEALILELYQHLVEQLCSGRIELDPVEGACLFCDFKPICRLRKAPKKPVPWVGINEGKESSDGNSME</sequence>
<evidence type="ECO:0000256" key="5">
    <source>
        <dbReference type="ARBA" id="ARBA00022806"/>
    </source>
</evidence>
<dbReference type="GO" id="GO:0003677">
    <property type="term" value="F:DNA binding"/>
    <property type="evidence" value="ECO:0007669"/>
    <property type="project" value="UniProtKB-KW"/>
</dbReference>
<protein>
    <recommendedName>
        <fullName evidence="10">PD-(D/E)XK endonuclease-like domain-containing protein</fullName>
    </recommendedName>
</protein>
<keyword evidence="9" id="KW-0234">DNA repair</keyword>
<dbReference type="Proteomes" id="UP000480929">
    <property type="component" value="Unassembled WGS sequence"/>
</dbReference>
<keyword evidence="4" id="KW-0378">Hydrolase</keyword>
<evidence type="ECO:0000259" key="10">
    <source>
        <dbReference type="Pfam" id="PF12705"/>
    </source>
</evidence>
<gene>
    <name evidence="12" type="ORF">GKD88_14295</name>
    <name evidence="11" type="ORF">GKE08_14625</name>
</gene>
<dbReference type="InterPro" id="IPR011604">
    <property type="entry name" value="PDDEXK-like_dom_sf"/>
</dbReference>
<dbReference type="GO" id="GO:0005524">
    <property type="term" value="F:ATP binding"/>
    <property type="evidence" value="ECO:0007669"/>
    <property type="project" value="UniProtKB-KW"/>
</dbReference>
<keyword evidence="8" id="KW-0238">DNA-binding</keyword>
<dbReference type="OrthoDB" id="9758506at2"/>
<dbReference type="InterPro" id="IPR027417">
    <property type="entry name" value="P-loop_NTPase"/>
</dbReference>
<name>A0A6N7S9H8_9FIRM</name>
<dbReference type="GO" id="GO:0004527">
    <property type="term" value="F:exonuclease activity"/>
    <property type="evidence" value="ECO:0007669"/>
    <property type="project" value="UniProtKB-KW"/>
</dbReference>
<keyword evidence="3" id="KW-0227">DNA damage</keyword>
<dbReference type="EMBL" id="WKPJ01000029">
    <property type="protein sequence ID" value="MSA90564.1"/>
    <property type="molecule type" value="Genomic_DNA"/>
</dbReference>
<evidence type="ECO:0000256" key="9">
    <source>
        <dbReference type="ARBA" id="ARBA00023204"/>
    </source>
</evidence>
<evidence type="ECO:0000256" key="6">
    <source>
        <dbReference type="ARBA" id="ARBA00022839"/>
    </source>
</evidence>
<keyword evidence="6" id="KW-0269">Exonuclease</keyword>
<evidence type="ECO:0000256" key="2">
    <source>
        <dbReference type="ARBA" id="ARBA00022741"/>
    </source>
</evidence>
<dbReference type="InterPro" id="IPR038726">
    <property type="entry name" value="PDDEXK_AddAB-type"/>
</dbReference>
<dbReference type="SUPFAM" id="SSF52980">
    <property type="entry name" value="Restriction endonuclease-like"/>
    <property type="match status" value="1"/>
</dbReference>
<accession>A0A6N7S9H8</accession>
<keyword evidence="5" id="KW-0347">Helicase</keyword>
<dbReference type="AlphaFoldDB" id="A0A6N7S9H8"/>
<keyword evidence="1" id="KW-0540">Nuclease</keyword>
<dbReference type="Gene3D" id="3.90.320.10">
    <property type="match status" value="1"/>
</dbReference>
<dbReference type="Pfam" id="PF12705">
    <property type="entry name" value="PDDEXK_1"/>
    <property type="match status" value="1"/>
</dbReference>
<evidence type="ECO:0000313" key="14">
    <source>
        <dbReference type="Proteomes" id="UP000480929"/>
    </source>
</evidence>
<feature type="domain" description="PD-(D/E)XK endonuclease-like" evidence="10">
    <location>
        <begin position="552"/>
        <end position="863"/>
    </location>
</feature>
<comment type="caution">
    <text evidence="11">The sequence shown here is derived from an EMBL/GenBank/DDBJ whole genome shotgun (WGS) entry which is preliminary data.</text>
</comment>
<evidence type="ECO:0000313" key="12">
    <source>
        <dbReference type="EMBL" id="MSC34294.1"/>
    </source>
</evidence>
<dbReference type="EMBL" id="WKPI01000031">
    <property type="protein sequence ID" value="MSC34294.1"/>
    <property type="molecule type" value="Genomic_DNA"/>
</dbReference>
<dbReference type="Proteomes" id="UP000433575">
    <property type="component" value="Unassembled WGS sequence"/>
</dbReference>
<evidence type="ECO:0000256" key="8">
    <source>
        <dbReference type="ARBA" id="ARBA00023125"/>
    </source>
</evidence>
<dbReference type="GO" id="GO:0006310">
    <property type="term" value="P:DNA recombination"/>
    <property type="evidence" value="ECO:0007669"/>
    <property type="project" value="TreeGrafter"/>
</dbReference>
<evidence type="ECO:0000256" key="1">
    <source>
        <dbReference type="ARBA" id="ARBA00022722"/>
    </source>
</evidence>
<evidence type="ECO:0000256" key="7">
    <source>
        <dbReference type="ARBA" id="ARBA00022840"/>
    </source>
</evidence>
<dbReference type="GO" id="GO:0004386">
    <property type="term" value="F:helicase activity"/>
    <property type="evidence" value="ECO:0007669"/>
    <property type="project" value="UniProtKB-KW"/>
</dbReference>
<dbReference type="InterPro" id="IPR011335">
    <property type="entry name" value="Restrct_endonuc-II-like"/>
</dbReference>
<keyword evidence="14" id="KW-1185">Reference proteome</keyword>
<evidence type="ECO:0000256" key="3">
    <source>
        <dbReference type="ARBA" id="ARBA00022763"/>
    </source>
</evidence>
<organism evidence="11 13">
    <name type="scientific">Holdemania massiliensis</name>
    <dbReference type="NCBI Taxonomy" id="1468449"/>
    <lineage>
        <taxon>Bacteria</taxon>
        <taxon>Bacillati</taxon>
        <taxon>Bacillota</taxon>
        <taxon>Erysipelotrichia</taxon>
        <taxon>Erysipelotrichales</taxon>
        <taxon>Erysipelotrichaceae</taxon>
        <taxon>Holdemania</taxon>
    </lineage>
</organism>
<keyword evidence="2" id="KW-0547">Nucleotide-binding</keyword>